<dbReference type="PANTHER" id="PTHR31272:SF4">
    <property type="entry name" value="CYTOCHROME C-TYPE BIOGENESIS PROTEIN HI_1454-RELATED"/>
    <property type="match status" value="1"/>
</dbReference>
<keyword evidence="1" id="KW-0472">Membrane</keyword>
<dbReference type="PATRIC" id="fig|937777.3.peg.4421"/>
<dbReference type="KEGG" id="dpd:Deipe_4388"/>
<dbReference type="Pfam" id="PF13386">
    <property type="entry name" value="DsbD_2"/>
    <property type="match status" value="1"/>
</dbReference>
<evidence type="ECO:0000313" key="4">
    <source>
        <dbReference type="Proteomes" id="UP000010467"/>
    </source>
</evidence>
<feature type="transmembrane region" description="Helical" evidence="1">
    <location>
        <begin position="253"/>
        <end position="275"/>
    </location>
</feature>
<keyword evidence="1" id="KW-0812">Transmembrane</keyword>
<geneLocation type="plasmid" evidence="3 4">
    <name>pDEIPE01</name>
</geneLocation>
<feature type="transmembrane region" description="Helical" evidence="1">
    <location>
        <begin position="57"/>
        <end position="84"/>
    </location>
</feature>
<name>L0A9K0_DEIPD</name>
<feature type="transmembrane region" description="Helical" evidence="1">
    <location>
        <begin position="211"/>
        <end position="232"/>
    </location>
</feature>
<gene>
    <name evidence="3" type="ordered locus">Deipe_4388</name>
</gene>
<keyword evidence="1" id="KW-1133">Transmembrane helix</keyword>
<sequence length="276" mass="29212">MAWWLASGLLVAVLLAWPSLHPQLRGAALWLYQQGSGLNALVATPLNSLRLTTTVPLLAPLLLGLMAATAPCQLSTGAAALAYVSRDSRSPLASAGAYLGARVVFYAVVGAFVMYALGGQFEAPGPVLLGVRKVLGPLTLIIGLVLLGWLRPRFEFGARLSARLENRARTLPGNGGAFALGLAFSFAFCPTLFLLFFGLTVPLALTSSLGFLYPAVFALGMTLPLLGFAAFLPGGNAQGQGRYLRAVRTWRRLATPIAGGVFLLAGLYDTFVYWLL</sequence>
<evidence type="ECO:0000259" key="2">
    <source>
        <dbReference type="Pfam" id="PF13386"/>
    </source>
</evidence>
<dbReference type="InterPro" id="IPR039447">
    <property type="entry name" value="UreH-like_TM_dom"/>
</dbReference>
<feature type="transmembrane region" description="Helical" evidence="1">
    <location>
        <begin position="96"/>
        <end position="117"/>
    </location>
</feature>
<accession>L0A9K0</accession>
<dbReference type="AlphaFoldDB" id="L0A9K0"/>
<dbReference type="InterPro" id="IPR051790">
    <property type="entry name" value="Cytochrome_c-biogenesis_DsbD"/>
</dbReference>
<dbReference type="Proteomes" id="UP000010467">
    <property type="component" value="Plasmid pDEIPE01"/>
</dbReference>
<dbReference type="PANTHER" id="PTHR31272">
    <property type="entry name" value="CYTOCHROME C-TYPE BIOGENESIS PROTEIN HI_1454-RELATED"/>
    <property type="match status" value="1"/>
</dbReference>
<feature type="transmembrane region" description="Helical" evidence="1">
    <location>
        <begin position="171"/>
        <end position="199"/>
    </location>
</feature>
<protein>
    <submittedName>
        <fullName evidence="3">Cytochrome c biogenesis protein</fullName>
    </submittedName>
</protein>
<dbReference type="HOGENOM" id="CLU_087516_0_0_0"/>
<reference evidence="4" key="1">
    <citation type="submission" date="2012-03" db="EMBL/GenBank/DDBJ databases">
        <title>Complete sequence of plasmid 1 of Deinococcus peraridilitoris DSM 19664.</title>
        <authorList>
            <person name="Lucas S."/>
            <person name="Copeland A."/>
            <person name="Lapidus A."/>
            <person name="Glavina del Rio T."/>
            <person name="Dalin E."/>
            <person name="Tice H."/>
            <person name="Bruce D."/>
            <person name="Goodwin L."/>
            <person name="Pitluck S."/>
            <person name="Peters L."/>
            <person name="Mikhailova N."/>
            <person name="Lu M."/>
            <person name="Kyrpides N."/>
            <person name="Mavromatis K."/>
            <person name="Ivanova N."/>
            <person name="Brettin T."/>
            <person name="Detter J.C."/>
            <person name="Han C."/>
            <person name="Larimer F."/>
            <person name="Land M."/>
            <person name="Hauser L."/>
            <person name="Markowitz V."/>
            <person name="Cheng J.-F."/>
            <person name="Hugenholtz P."/>
            <person name="Woyke T."/>
            <person name="Wu D."/>
            <person name="Pukall R."/>
            <person name="Steenblock K."/>
            <person name="Brambilla E."/>
            <person name="Klenk H.-P."/>
            <person name="Eisen J.A."/>
        </authorList>
    </citation>
    <scope>NUCLEOTIDE SEQUENCE [LARGE SCALE GENOMIC DNA]</scope>
    <source>
        <strain evidence="4">DSM 19664 / LMG 22246 / CIP 109416 / KR-200</strain>
        <plasmid evidence="4">Plasmid pDEIPE01</plasmid>
    </source>
</reference>
<keyword evidence="4" id="KW-1185">Reference proteome</keyword>
<evidence type="ECO:0000313" key="3">
    <source>
        <dbReference type="EMBL" id="AFZ69725.1"/>
    </source>
</evidence>
<dbReference type="EMBL" id="CP003383">
    <property type="protein sequence ID" value="AFZ69725.1"/>
    <property type="molecule type" value="Genomic_DNA"/>
</dbReference>
<proteinExistence type="predicted"/>
<feature type="transmembrane region" description="Helical" evidence="1">
    <location>
        <begin position="129"/>
        <end position="150"/>
    </location>
</feature>
<keyword evidence="3" id="KW-0614">Plasmid</keyword>
<feature type="domain" description="Urease accessory protein UreH-like transmembrane" evidence="2">
    <location>
        <begin position="61"/>
        <end position="247"/>
    </location>
</feature>
<evidence type="ECO:0000256" key="1">
    <source>
        <dbReference type="SAM" id="Phobius"/>
    </source>
</evidence>
<organism evidence="3 4">
    <name type="scientific">Deinococcus peraridilitoris (strain DSM 19664 / LMG 22246 / CIP 109416 / KR-200)</name>
    <dbReference type="NCBI Taxonomy" id="937777"/>
    <lineage>
        <taxon>Bacteria</taxon>
        <taxon>Thermotogati</taxon>
        <taxon>Deinococcota</taxon>
        <taxon>Deinococci</taxon>
        <taxon>Deinococcales</taxon>
        <taxon>Deinococcaceae</taxon>
        <taxon>Deinococcus</taxon>
    </lineage>
</organism>